<sequence>MKGETICWFCEEPLKMLTTVKLIDDRKICNDCHSEIKQDLNLGLFNSKKITIDDIIQGYEDLDRDIEAEFEELRSMREDIKNTGIFLQVDIDIASGASAIGVSDKATLFQLNDNRIVLNLKYPQFYYLLSTDFDGPTYKTVFDSSSSGTSTTDSRTKTKKKGKTGRVAAGALIGSALLPGVGTVVGAYAGSKGKDKKKKKEKSRTDHDIKTTETTQEIEVKSLAKIVLYSIFDEKTITLTLNADTKDYNELLSLQPHQLDDLEDNVNINENEDGASVSREEAISKLKEIKELVDLGILSNEEFEEKKKLYMKHI</sequence>
<keyword evidence="4" id="KW-1185">Reference proteome</keyword>
<evidence type="ECO:0000313" key="4">
    <source>
        <dbReference type="Proteomes" id="UP000290567"/>
    </source>
</evidence>
<feature type="transmembrane region" description="Helical" evidence="2">
    <location>
        <begin position="167"/>
        <end position="190"/>
    </location>
</feature>
<reference evidence="4" key="1">
    <citation type="submission" date="2019-02" db="EMBL/GenBank/DDBJ databases">
        <title>Draft genome sequence of Enterococcus sp. Gos25-1.</title>
        <authorList>
            <person name="Tanaka N."/>
            <person name="Shiwa Y."/>
            <person name="Fujita N."/>
        </authorList>
    </citation>
    <scope>NUCLEOTIDE SEQUENCE [LARGE SCALE GENOMIC DNA]</scope>
    <source>
        <strain evidence="4">Gos25-1</strain>
    </source>
</reference>
<dbReference type="OrthoDB" id="9764015at2"/>
<comment type="caution">
    <text evidence="3">The sequence shown here is derived from an EMBL/GenBank/DDBJ whole genome shotgun (WGS) entry which is preliminary data.</text>
</comment>
<organism evidence="3 4">
    <name type="scientific">Enterococcus florum</name>
    <dbReference type="NCBI Taxonomy" id="2480627"/>
    <lineage>
        <taxon>Bacteria</taxon>
        <taxon>Bacillati</taxon>
        <taxon>Bacillota</taxon>
        <taxon>Bacilli</taxon>
        <taxon>Lactobacillales</taxon>
        <taxon>Enterococcaceae</taxon>
        <taxon>Enterococcus</taxon>
    </lineage>
</organism>
<accession>A0A4P5P9X8</accession>
<protein>
    <recommendedName>
        <fullName evidence="5">SHOCT domain-containing protein</fullName>
    </recommendedName>
</protein>
<dbReference type="EMBL" id="BJCC01000008">
    <property type="protein sequence ID" value="GCF93031.1"/>
    <property type="molecule type" value="Genomic_DNA"/>
</dbReference>
<dbReference type="Proteomes" id="UP000290567">
    <property type="component" value="Unassembled WGS sequence"/>
</dbReference>
<gene>
    <name evidence="3" type="ORF">NRIC_09220</name>
</gene>
<keyword evidence="2" id="KW-0812">Transmembrane</keyword>
<evidence type="ECO:0008006" key="5">
    <source>
        <dbReference type="Google" id="ProtNLM"/>
    </source>
</evidence>
<feature type="region of interest" description="Disordered" evidence="1">
    <location>
        <begin position="143"/>
        <end position="162"/>
    </location>
</feature>
<evidence type="ECO:0000313" key="3">
    <source>
        <dbReference type="EMBL" id="GCF93031.1"/>
    </source>
</evidence>
<feature type="compositionally biased region" description="Low complexity" evidence="1">
    <location>
        <begin position="143"/>
        <end position="153"/>
    </location>
</feature>
<keyword evidence="2" id="KW-0472">Membrane</keyword>
<keyword evidence="2" id="KW-1133">Transmembrane helix</keyword>
<dbReference type="AlphaFoldDB" id="A0A4P5P9X8"/>
<evidence type="ECO:0000256" key="2">
    <source>
        <dbReference type="SAM" id="Phobius"/>
    </source>
</evidence>
<name>A0A4P5P9X8_9ENTE</name>
<dbReference type="RefSeq" id="WP_146621514.1">
    <property type="nucleotide sequence ID" value="NZ_BJCC01000008.1"/>
</dbReference>
<evidence type="ECO:0000256" key="1">
    <source>
        <dbReference type="SAM" id="MobiDB-lite"/>
    </source>
</evidence>
<proteinExistence type="predicted"/>